<gene>
    <name evidence="1" type="ORF">SAMN04488074_13318</name>
</gene>
<sequence>MLGDGYFEVPMNSHDAIVIGAGQSGLAAAHALAAQGLRPLVLEAGDEPVGSWPLYYDSLTLFSPLGTAHFPA</sequence>
<dbReference type="Gene3D" id="3.50.50.60">
    <property type="entry name" value="FAD/NAD(P)-binding domain"/>
    <property type="match status" value="1"/>
</dbReference>
<dbReference type="InterPro" id="IPR036188">
    <property type="entry name" value="FAD/NAD-bd_sf"/>
</dbReference>
<dbReference type="AlphaFoldDB" id="A0A1G9YCB1"/>
<proteinExistence type="predicted"/>
<dbReference type="Proteomes" id="UP000199682">
    <property type="component" value="Unassembled WGS sequence"/>
</dbReference>
<evidence type="ECO:0000313" key="2">
    <source>
        <dbReference type="Proteomes" id="UP000199682"/>
    </source>
</evidence>
<dbReference type="Pfam" id="PF13450">
    <property type="entry name" value="NAD_binding_8"/>
    <property type="match status" value="1"/>
</dbReference>
<dbReference type="SUPFAM" id="SSF51905">
    <property type="entry name" value="FAD/NAD(P)-binding domain"/>
    <property type="match status" value="1"/>
</dbReference>
<accession>A0A1G9YCB1</accession>
<name>A0A1G9YCB1_9PSEU</name>
<evidence type="ECO:0000313" key="1">
    <source>
        <dbReference type="EMBL" id="SDN06729.1"/>
    </source>
</evidence>
<protein>
    <submittedName>
        <fullName evidence="1">NAD(P)-binding Rossmann-like domain-containing protein</fullName>
    </submittedName>
</protein>
<dbReference type="EMBL" id="FNET01000033">
    <property type="protein sequence ID" value="SDN06729.1"/>
    <property type="molecule type" value="Genomic_DNA"/>
</dbReference>
<reference evidence="2" key="1">
    <citation type="submission" date="2016-10" db="EMBL/GenBank/DDBJ databases">
        <authorList>
            <person name="Varghese N."/>
            <person name="Submissions S."/>
        </authorList>
    </citation>
    <scope>NUCLEOTIDE SEQUENCE [LARGE SCALE GENOMIC DNA]</scope>
    <source>
        <strain evidence="2">DSM 44796</strain>
    </source>
</reference>
<organism evidence="1 2">
    <name type="scientific">Lentzea albidocapillata subsp. violacea</name>
    <dbReference type="NCBI Taxonomy" id="128104"/>
    <lineage>
        <taxon>Bacteria</taxon>
        <taxon>Bacillati</taxon>
        <taxon>Actinomycetota</taxon>
        <taxon>Actinomycetes</taxon>
        <taxon>Pseudonocardiales</taxon>
        <taxon>Pseudonocardiaceae</taxon>
        <taxon>Lentzea</taxon>
    </lineage>
</organism>